<dbReference type="AlphaFoldDB" id="A0A091HQS7"/>
<evidence type="ECO:0000256" key="4">
    <source>
        <dbReference type="ARBA" id="ARBA00023288"/>
    </source>
</evidence>
<comment type="similarity">
    <text evidence="1">Belongs to the dymeclin family.</text>
</comment>
<evidence type="ECO:0000256" key="1">
    <source>
        <dbReference type="ARBA" id="ARBA00010603"/>
    </source>
</evidence>
<accession>A0A091HQS7</accession>
<dbReference type="PANTHER" id="PTHR12895:SF9">
    <property type="entry name" value="DYMECLIN"/>
    <property type="match status" value="1"/>
</dbReference>
<keyword evidence="3" id="KW-0519">Myristate</keyword>
<dbReference type="GO" id="GO:0007030">
    <property type="term" value="P:Golgi organization"/>
    <property type="evidence" value="ECO:0007669"/>
    <property type="project" value="TreeGrafter"/>
</dbReference>
<evidence type="ECO:0000256" key="2">
    <source>
        <dbReference type="ARBA" id="ARBA00015736"/>
    </source>
</evidence>
<reference evidence="5 6" key="1">
    <citation type="submission" date="2014-04" db="EMBL/GenBank/DDBJ databases">
        <title>Genome evolution of avian class.</title>
        <authorList>
            <person name="Zhang G."/>
            <person name="Li C."/>
        </authorList>
    </citation>
    <scope>NUCLEOTIDE SEQUENCE [LARGE SCALE GENOMIC DNA]</scope>
    <source>
        <strain evidence="5">BGI_N300</strain>
    </source>
</reference>
<name>A0A091HQS7_CALAN</name>
<organism evidence="5 6">
    <name type="scientific">Calypte anna</name>
    <name type="common">Anna's hummingbird</name>
    <name type="synonym">Archilochus anna</name>
    <dbReference type="NCBI Taxonomy" id="9244"/>
    <lineage>
        <taxon>Eukaryota</taxon>
        <taxon>Metazoa</taxon>
        <taxon>Chordata</taxon>
        <taxon>Craniata</taxon>
        <taxon>Vertebrata</taxon>
        <taxon>Euteleostomi</taxon>
        <taxon>Archelosauria</taxon>
        <taxon>Archosauria</taxon>
        <taxon>Dinosauria</taxon>
        <taxon>Saurischia</taxon>
        <taxon>Theropoda</taxon>
        <taxon>Coelurosauria</taxon>
        <taxon>Aves</taxon>
        <taxon>Neognathae</taxon>
        <taxon>Neoaves</taxon>
        <taxon>Strisores</taxon>
        <taxon>Apodiformes</taxon>
        <taxon>Trochilidae</taxon>
        <taxon>Calypte</taxon>
    </lineage>
</organism>
<evidence type="ECO:0000313" key="5">
    <source>
        <dbReference type="EMBL" id="KFO97452.1"/>
    </source>
</evidence>
<evidence type="ECO:0000256" key="3">
    <source>
        <dbReference type="ARBA" id="ARBA00022707"/>
    </source>
</evidence>
<keyword evidence="6" id="KW-1185">Reference proteome</keyword>
<dbReference type="EMBL" id="KL217649">
    <property type="protein sequence ID" value="KFO97452.1"/>
    <property type="molecule type" value="Genomic_DNA"/>
</dbReference>
<protein>
    <recommendedName>
        <fullName evidence="2">Dymeclin</fullName>
    </recommendedName>
</protein>
<feature type="non-terminal residue" evidence="5">
    <location>
        <position position="1"/>
    </location>
</feature>
<dbReference type="PANTHER" id="PTHR12895">
    <property type="entry name" value="DYMECLIN"/>
    <property type="match status" value="1"/>
</dbReference>
<dbReference type="GO" id="GO:0005794">
    <property type="term" value="C:Golgi apparatus"/>
    <property type="evidence" value="ECO:0007669"/>
    <property type="project" value="TreeGrafter"/>
</dbReference>
<dbReference type="Pfam" id="PF09742">
    <property type="entry name" value="Dymeclin"/>
    <property type="match status" value="1"/>
</dbReference>
<dbReference type="InterPro" id="IPR019142">
    <property type="entry name" value="Dymeclin"/>
</dbReference>
<gene>
    <name evidence="5" type="ORF">N300_08510</name>
</gene>
<keyword evidence="4" id="KW-0449">Lipoprotein</keyword>
<feature type="non-terminal residue" evidence="5">
    <location>
        <position position="65"/>
    </location>
</feature>
<evidence type="ECO:0000313" key="6">
    <source>
        <dbReference type="Proteomes" id="UP000054308"/>
    </source>
</evidence>
<sequence length="65" mass="7374">FFLSDSTAFSSSIPQTFQINFNSLYTGLCEQQKSDQATLLLYMLLHQNSNVQTYMLAQTDTESLV</sequence>
<proteinExistence type="inferred from homology"/>
<dbReference type="Proteomes" id="UP000054308">
    <property type="component" value="Unassembled WGS sequence"/>
</dbReference>